<proteinExistence type="predicted"/>
<keyword evidence="3" id="KW-1185">Reference proteome</keyword>
<reference evidence="2 3" key="1">
    <citation type="submission" date="2014-03" db="EMBL/GenBank/DDBJ databases">
        <title>Draft Genome Sequences of Four Burkholderia Strains.</title>
        <authorList>
            <person name="Liu X.Y."/>
            <person name="Li C.X."/>
            <person name="Xu J.H."/>
        </authorList>
    </citation>
    <scope>NUCLEOTIDE SEQUENCE [LARGE SCALE GENOMIC DNA]</scope>
    <source>
        <strain evidence="2 3">DSM 50014</strain>
    </source>
</reference>
<dbReference type="Proteomes" id="UP000027466">
    <property type="component" value="Unassembled WGS sequence"/>
</dbReference>
<organism evidence="2 3">
    <name type="scientific">Caballeronia glathei</name>
    <dbReference type="NCBI Taxonomy" id="60547"/>
    <lineage>
        <taxon>Bacteria</taxon>
        <taxon>Pseudomonadati</taxon>
        <taxon>Pseudomonadota</taxon>
        <taxon>Betaproteobacteria</taxon>
        <taxon>Burkholderiales</taxon>
        <taxon>Burkholderiaceae</taxon>
        <taxon>Caballeronia</taxon>
    </lineage>
</organism>
<dbReference type="AlphaFoldDB" id="A0A069PJN9"/>
<evidence type="ECO:0000313" key="2">
    <source>
        <dbReference type="EMBL" id="KDR40938.1"/>
    </source>
</evidence>
<dbReference type="RefSeq" id="WP_063741069.1">
    <property type="nucleotide sequence ID" value="NZ_CADFFX010000029.1"/>
</dbReference>
<gene>
    <name evidence="2" type="ORF">BG61_21560</name>
</gene>
<evidence type="ECO:0000313" key="3">
    <source>
        <dbReference type="Proteomes" id="UP000027466"/>
    </source>
</evidence>
<feature type="region of interest" description="Disordered" evidence="1">
    <location>
        <begin position="268"/>
        <end position="291"/>
    </location>
</feature>
<accession>A0A069PJN9</accession>
<dbReference type="STRING" id="60547.GCA_000751215_06743"/>
<evidence type="ECO:0000256" key="1">
    <source>
        <dbReference type="SAM" id="MobiDB-lite"/>
    </source>
</evidence>
<name>A0A069PJN9_9BURK</name>
<sequence length="291" mass="31158">MLERWLRRLAPRGHCRLSLSREAVTVQCTGASRKAPARFVERPLPAAADASAESLAALIAAALDEAGGSGLPVHVTFADALVRYFIVTPADNGVRMQDLRAAAAVRFQTLYGDDPAAWQVVADWQAAEPFLACAVSRLWSDVLQQAVAAGRGCIVSAMPEFVAAWNRSRRELGADTWLATRGERALTLGLIAAAPRPRVAAVRTLALPEPMPSITWLREQVARAALLDDLPVPSTLLLHGPRCDAWQPGASDFADPGMTLRWCDPADRARSGSGRGDTSPAVPLAWSGPTR</sequence>
<comment type="caution">
    <text evidence="2">The sequence shown here is derived from an EMBL/GenBank/DDBJ whole genome shotgun (WGS) entry which is preliminary data.</text>
</comment>
<protein>
    <submittedName>
        <fullName evidence="2">Uncharacterized protein</fullName>
    </submittedName>
</protein>
<dbReference type="EMBL" id="JFHC01000033">
    <property type="protein sequence ID" value="KDR40938.1"/>
    <property type="molecule type" value="Genomic_DNA"/>
</dbReference>